<dbReference type="InterPro" id="IPR039537">
    <property type="entry name" value="Retrotran_Ty1/copia-like"/>
</dbReference>
<dbReference type="PROSITE" id="PS50994">
    <property type="entry name" value="INTEGRASE"/>
    <property type="match status" value="1"/>
</dbReference>
<dbReference type="GO" id="GO:0003887">
    <property type="term" value="F:DNA-directed DNA polymerase activity"/>
    <property type="evidence" value="ECO:0007669"/>
    <property type="project" value="UniProtKB-KW"/>
</dbReference>
<evidence type="ECO:0000256" key="9">
    <source>
        <dbReference type="ARBA" id="ARBA00023172"/>
    </source>
</evidence>
<keyword evidence="8" id="KW-0239">DNA-directed DNA polymerase</keyword>
<dbReference type="PANTHER" id="PTHR42648">
    <property type="entry name" value="TRANSPOSASE, PUTATIVE-RELATED"/>
    <property type="match status" value="1"/>
</dbReference>
<feature type="domain" description="Integrase catalytic" evidence="12">
    <location>
        <begin position="52"/>
        <end position="217"/>
    </location>
</feature>
<gene>
    <name evidence="13" type="ORF">NTEN_LOCUS18989</name>
</gene>
<keyword evidence="3" id="KW-0255">Endonuclease</keyword>
<dbReference type="Pfam" id="PF07727">
    <property type="entry name" value="RVT_2"/>
    <property type="match status" value="1"/>
</dbReference>
<evidence type="ECO:0000256" key="7">
    <source>
        <dbReference type="ARBA" id="ARBA00022918"/>
    </source>
</evidence>
<keyword evidence="6" id="KW-0229">DNA integration</keyword>
<keyword evidence="4" id="KW-0378">Hydrolase</keyword>
<dbReference type="Gene3D" id="3.30.420.10">
    <property type="entry name" value="Ribonuclease H-like superfamily/Ribonuclease H"/>
    <property type="match status" value="1"/>
</dbReference>
<keyword evidence="2" id="KW-0479">Metal-binding</keyword>
<evidence type="ECO:0000313" key="13">
    <source>
        <dbReference type="EMBL" id="CAB0014565.1"/>
    </source>
</evidence>
<keyword evidence="7" id="KW-0695">RNA-directed DNA polymerase</keyword>
<organism evidence="13 14">
    <name type="scientific">Nesidiocoris tenuis</name>
    <dbReference type="NCBI Taxonomy" id="355587"/>
    <lineage>
        <taxon>Eukaryota</taxon>
        <taxon>Metazoa</taxon>
        <taxon>Ecdysozoa</taxon>
        <taxon>Arthropoda</taxon>
        <taxon>Hexapoda</taxon>
        <taxon>Insecta</taxon>
        <taxon>Pterygota</taxon>
        <taxon>Neoptera</taxon>
        <taxon>Paraneoptera</taxon>
        <taxon>Hemiptera</taxon>
        <taxon>Heteroptera</taxon>
        <taxon>Panheteroptera</taxon>
        <taxon>Cimicomorpha</taxon>
        <taxon>Miridae</taxon>
        <taxon>Dicyphina</taxon>
        <taxon>Nesidiocoris</taxon>
    </lineage>
</organism>
<dbReference type="SUPFAM" id="SSF56672">
    <property type="entry name" value="DNA/RNA polymerases"/>
    <property type="match status" value="1"/>
</dbReference>
<evidence type="ECO:0000256" key="5">
    <source>
        <dbReference type="ARBA" id="ARBA00022842"/>
    </source>
</evidence>
<dbReference type="GO" id="GO:0046872">
    <property type="term" value="F:metal ion binding"/>
    <property type="evidence" value="ECO:0007669"/>
    <property type="project" value="UniProtKB-KW"/>
</dbReference>
<dbReference type="GO" id="GO:0003676">
    <property type="term" value="F:nucleic acid binding"/>
    <property type="evidence" value="ECO:0007669"/>
    <property type="project" value="InterPro"/>
</dbReference>
<protein>
    <recommendedName>
        <fullName evidence="12">Integrase catalytic domain-containing protein</fullName>
    </recommendedName>
</protein>
<evidence type="ECO:0000256" key="11">
    <source>
        <dbReference type="SAM" id="MobiDB-lite"/>
    </source>
</evidence>
<dbReference type="Proteomes" id="UP000479000">
    <property type="component" value="Unassembled WGS sequence"/>
</dbReference>
<evidence type="ECO:0000313" key="14">
    <source>
        <dbReference type="Proteomes" id="UP000479000"/>
    </source>
</evidence>
<dbReference type="GO" id="GO:0006310">
    <property type="term" value="P:DNA recombination"/>
    <property type="evidence" value="ECO:0007669"/>
    <property type="project" value="UniProtKB-KW"/>
</dbReference>
<dbReference type="GO" id="GO:0015074">
    <property type="term" value="P:DNA integration"/>
    <property type="evidence" value="ECO:0007669"/>
    <property type="project" value="UniProtKB-KW"/>
</dbReference>
<reference evidence="13 14" key="1">
    <citation type="submission" date="2020-02" db="EMBL/GenBank/DDBJ databases">
        <authorList>
            <person name="Ferguson B K."/>
        </authorList>
    </citation>
    <scope>NUCLEOTIDE SEQUENCE [LARGE SCALE GENOMIC DNA]</scope>
</reference>
<evidence type="ECO:0000256" key="6">
    <source>
        <dbReference type="ARBA" id="ARBA00022908"/>
    </source>
</evidence>
<keyword evidence="1" id="KW-0540">Nuclease</keyword>
<keyword evidence="8" id="KW-0548">Nucleotidyltransferase</keyword>
<keyword evidence="5" id="KW-0460">Magnesium</keyword>
<accession>A0A6H5HCI6</accession>
<dbReference type="GO" id="GO:0016787">
    <property type="term" value="F:hydrolase activity"/>
    <property type="evidence" value="ECO:0007669"/>
    <property type="project" value="UniProtKB-KW"/>
</dbReference>
<evidence type="ECO:0000259" key="12">
    <source>
        <dbReference type="PROSITE" id="PS50994"/>
    </source>
</evidence>
<evidence type="ECO:0000256" key="3">
    <source>
        <dbReference type="ARBA" id="ARBA00022759"/>
    </source>
</evidence>
<dbReference type="GO" id="GO:0042575">
    <property type="term" value="C:DNA polymerase complex"/>
    <property type="evidence" value="ECO:0007669"/>
    <property type="project" value="UniProtKB-ARBA"/>
</dbReference>
<evidence type="ECO:0000256" key="4">
    <source>
        <dbReference type="ARBA" id="ARBA00022801"/>
    </source>
</evidence>
<dbReference type="SUPFAM" id="SSF53098">
    <property type="entry name" value="Ribonuclease H-like"/>
    <property type="match status" value="1"/>
</dbReference>
<dbReference type="InterPro" id="IPR013103">
    <property type="entry name" value="RVT_2"/>
</dbReference>
<feature type="region of interest" description="Disordered" evidence="11">
    <location>
        <begin position="250"/>
        <end position="304"/>
    </location>
</feature>
<evidence type="ECO:0000256" key="2">
    <source>
        <dbReference type="ARBA" id="ARBA00022723"/>
    </source>
</evidence>
<dbReference type="EMBL" id="CADCXU010028071">
    <property type="protein sequence ID" value="CAB0014565.1"/>
    <property type="molecule type" value="Genomic_DNA"/>
</dbReference>
<dbReference type="PANTHER" id="PTHR42648:SF11">
    <property type="entry name" value="TRANSPOSON TY4-P GAG-POL POLYPROTEIN"/>
    <property type="match status" value="1"/>
</dbReference>
<sequence>MGHPSIDSMKRMLSLVDGINLQEKDLEDLPTVCEVCVKAKQTRFPFKTNRERATRPLQILHTDVIGPIETETWDGKRYILSVLDDATQFASVFLMRHKSEAFDFIKNFVVEAEAQHKQVVSKIRSDNGGEFSSDEMKRWCKQRGIRQDQGISHTPQLNGRAERLGRTIMSRVRALLLDSGMKDEMWGEAAQTAAYLMNRTPSSTIDVTPAEKWFGNRPNVSKIHVFGCIAYAKKLENSVKTSTTSRAQVNIWNVDQGEEEEESPHESDSENIQNGEDGSSHDSDSAEIQDDPKKRKTSLRPQRDRKIPQKYDDFVLLSYKQAISGPDKDKWAEAIEEEMRSLQKNRTWKLVDENSVQNQDVLSSRWVFRVKDNGKHKARLVIRGCEQDSSYELEEIFSPVISANSLRTMFALAAAKNFHIYKFDVKTAFLHGELKGDVFMKMPEGFEVPGKLCKLEKALYGLKCSPMIWNEKFSRTLKMKGFEEVKAERCLFRNVSGSVMVSIYVDDGLVIGKDHDELIQVLASLKEEFDMTIEENPSFFLGMEISRDSSGIKLSQEKYLRSVLQKFRMSDAKPVVTPGYENKIYDRSEEEIKYPYREAVGSLLHLSSRTRPDISNAVNIVSRHIEHPCKEDVDALKRILRYLAGTPSRGIKFSSMGDVQKIDGYSDSDYAGDQDTRRSTSGYIILFAGGPIGWCSRRQPIVALSSTEAEYIAAADCCKEVMYLCSVIEELINAKIQVCLMVDNQSSISLIKTGVVNRRSKHIDVRYHYIFEKFQSGDIDVKYCSTDCQVADMLTKPLGKVKVNGSIGIVLKSKIGTELQKKLFLIHIYSESLPEPLPSDEVKYDSYQLRCSFLSFHGQIADDQPSVFVKTDWLLFVRAFHSSET</sequence>
<keyword evidence="9" id="KW-0233">DNA recombination</keyword>
<evidence type="ECO:0000256" key="1">
    <source>
        <dbReference type="ARBA" id="ARBA00022722"/>
    </source>
</evidence>
<keyword evidence="8" id="KW-0808">Transferase</keyword>
<dbReference type="InterPro" id="IPR043502">
    <property type="entry name" value="DNA/RNA_pol_sf"/>
</dbReference>
<dbReference type="Pfam" id="PF00665">
    <property type="entry name" value="rve"/>
    <property type="match status" value="1"/>
</dbReference>
<dbReference type="GO" id="GO:0003964">
    <property type="term" value="F:RNA-directed DNA polymerase activity"/>
    <property type="evidence" value="ECO:0007669"/>
    <property type="project" value="UniProtKB-KW"/>
</dbReference>
<evidence type="ECO:0000256" key="10">
    <source>
        <dbReference type="ARBA" id="ARBA00023268"/>
    </source>
</evidence>
<keyword evidence="10" id="KW-0511">Multifunctional enzyme</keyword>
<dbReference type="InterPro" id="IPR036397">
    <property type="entry name" value="RNaseH_sf"/>
</dbReference>
<dbReference type="AlphaFoldDB" id="A0A6H5HCI6"/>
<proteinExistence type="predicted"/>
<dbReference type="InterPro" id="IPR001584">
    <property type="entry name" value="Integrase_cat-core"/>
</dbReference>
<dbReference type="CDD" id="cd09272">
    <property type="entry name" value="RNase_HI_RT_Ty1"/>
    <property type="match status" value="1"/>
</dbReference>
<dbReference type="InterPro" id="IPR012337">
    <property type="entry name" value="RNaseH-like_sf"/>
</dbReference>
<evidence type="ECO:0000256" key="8">
    <source>
        <dbReference type="ARBA" id="ARBA00022932"/>
    </source>
</evidence>
<name>A0A6H5HCI6_9HEMI</name>
<dbReference type="OrthoDB" id="6628743at2759"/>
<keyword evidence="14" id="KW-1185">Reference proteome</keyword>
<dbReference type="GO" id="GO:0004519">
    <property type="term" value="F:endonuclease activity"/>
    <property type="evidence" value="ECO:0007669"/>
    <property type="project" value="UniProtKB-KW"/>
</dbReference>